<dbReference type="AlphaFoldDB" id="A0A1R3JXB6"/>
<gene>
    <name evidence="1" type="ORF">COLO4_13275</name>
</gene>
<keyword evidence="2" id="KW-1185">Reference proteome</keyword>
<evidence type="ECO:0000313" key="2">
    <source>
        <dbReference type="Proteomes" id="UP000187203"/>
    </source>
</evidence>
<dbReference type="Proteomes" id="UP000187203">
    <property type="component" value="Unassembled WGS sequence"/>
</dbReference>
<evidence type="ECO:0000313" key="1">
    <source>
        <dbReference type="EMBL" id="OMO99450.1"/>
    </source>
</evidence>
<accession>A0A1R3JXB6</accession>
<name>A0A1R3JXB6_9ROSI</name>
<dbReference type="EMBL" id="AWUE01015137">
    <property type="protein sequence ID" value="OMO99450.1"/>
    <property type="molecule type" value="Genomic_DNA"/>
</dbReference>
<protein>
    <submittedName>
        <fullName evidence="1">Uncharacterized protein</fullName>
    </submittedName>
</protein>
<organism evidence="1 2">
    <name type="scientific">Corchorus olitorius</name>
    <dbReference type="NCBI Taxonomy" id="93759"/>
    <lineage>
        <taxon>Eukaryota</taxon>
        <taxon>Viridiplantae</taxon>
        <taxon>Streptophyta</taxon>
        <taxon>Embryophyta</taxon>
        <taxon>Tracheophyta</taxon>
        <taxon>Spermatophyta</taxon>
        <taxon>Magnoliopsida</taxon>
        <taxon>eudicotyledons</taxon>
        <taxon>Gunneridae</taxon>
        <taxon>Pentapetalae</taxon>
        <taxon>rosids</taxon>
        <taxon>malvids</taxon>
        <taxon>Malvales</taxon>
        <taxon>Malvaceae</taxon>
        <taxon>Grewioideae</taxon>
        <taxon>Apeibeae</taxon>
        <taxon>Corchorus</taxon>
    </lineage>
</organism>
<proteinExistence type="predicted"/>
<comment type="caution">
    <text evidence="1">The sequence shown here is derived from an EMBL/GenBank/DDBJ whole genome shotgun (WGS) entry which is preliminary data.</text>
</comment>
<reference evidence="2" key="1">
    <citation type="submission" date="2013-09" db="EMBL/GenBank/DDBJ databases">
        <title>Corchorus olitorius genome sequencing.</title>
        <authorList>
            <person name="Alam M."/>
            <person name="Haque M.S."/>
            <person name="Islam M.S."/>
            <person name="Emdad E.M."/>
            <person name="Islam M.M."/>
            <person name="Ahmed B."/>
            <person name="Halim A."/>
            <person name="Hossen Q.M.M."/>
            <person name="Hossain M.Z."/>
            <person name="Ahmed R."/>
            <person name="Khan M.M."/>
            <person name="Islam R."/>
            <person name="Rashid M.M."/>
            <person name="Khan S.A."/>
            <person name="Rahman M.S."/>
            <person name="Alam M."/>
            <person name="Yahiya A.S."/>
            <person name="Khan M.S."/>
            <person name="Azam M.S."/>
            <person name="Haque T."/>
            <person name="Lashkar M.Z.H."/>
            <person name="Akhand A.I."/>
            <person name="Morshed G."/>
            <person name="Roy S."/>
            <person name="Uddin K.S."/>
            <person name="Rabeya T."/>
            <person name="Hossain A.S."/>
            <person name="Chowdhury A."/>
            <person name="Snigdha A.R."/>
            <person name="Mortoza M.S."/>
            <person name="Matin S.A."/>
            <person name="Hoque S.M.E."/>
            <person name="Islam M.K."/>
            <person name="Roy D.K."/>
            <person name="Haider R."/>
            <person name="Moosa M.M."/>
            <person name="Elias S.M."/>
            <person name="Hasan A.M."/>
            <person name="Jahan S."/>
            <person name="Shafiuddin M."/>
            <person name="Mahmood N."/>
            <person name="Shommy N.S."/>
        </authorList>
    </citation>
    <scope>NUCLEOTIDE SEQUENCE [LARGE SCALE GENOMIC DNA]</scope>
    <source>
        <strain evidence="2">cv. O-4</strain>
    </source>
</reference>
<sequence length="62" mass="7125">MPHSIVPKLKVLKVAMIQLEITLLSFQQFQDLFFMRIYDLMGSYSGFRFARSSMTLSSSALC</sequence>